<dbReference type="AlphaFoldDB" id="A0A0M3AQ74"/>
<dbReference type="STRING" id="56193.YP76_12970"/>
<comment type="caution">
    <text evidence="1">The sequence shown here is derived from an EMBL/GenBank/DDBJ whole genome shotgun (WGS) entry which is preliminary data.</text>
</comment>
<dbReference type="PATRIC" id="fig|56193.3.peg.2700"/>
<dbReference type="RefSeq" id="WP_046763991.1">
    <property type="nucleotide sequence ID" value="NZ_LBIC01000005.1"/>
</dbReference>
<dbReference type="Proteomes" id="UP000033874">
    <property type="component" value="Unassembled WGS sequence"/>
</dbReference>
<evidence type="ECO:0000313" key="1">
    <source>
        <dbReference type="EMBL" id="KKW91985.1"/>
    </source>
</evidence>
<evidence type="ECO:0000313" key="2">
    <source>
        <dbReference type="Proteomes" id="UP000033874"/>
    </source>
</evidence>
<name>A0A0M3AQ74_9SPHN</name>
<gene>
    <name evidence="1" type="ORF">YP76_12970</name>
</gene>
<organism evidence="1 2">
    <name type="scientific">Sphingobium chungbukense</name>
    <dbReference type="NCBI Taxonomy" id="56193"/>
    <lineage>
        <taxon>Bacteria</taxon>
        <taxon>Pseudomonadati</taxon>
        <taxon>Pseudomonadota</taxon>
        <taxon>Alphaproteobacteria</taxon>
        <taxon>Sphingomonadales</taxon>
        <taxon>Sphingomonadaceae</taxon>
        <taxon>Sphingobium</taxon>
    </lineage>
</organism>
<accession>A0A0M3AQ74</accession>
<reference evidence="1 2" key="1">
    <citation type="submission" date="2015-04" db="EMBL/GenBank/DDBJ databases">
        <title>Genome sequence of aromatic hydrocarbons-degrading Sphingobium chungbukense DJ77.</title>
        <authorList>
            <person name="Kim Y.-C."/>
            <person name="Chae J.-C."/>
        </authorList>
    </citation>
    <scope>NUCLEOTIDE SEQUENCE [LARGE SCALE GENOMIC DNA]</scope>
    <source>
        <strain evidence="1 2">DJ77</strain>
    </source>
</reference>
<sequence>MALARIAARGTAAGWALAGLILAVFGTSASAETMVVRASGPSAATYRPGSKLADGGMVALKAGDVVTLLDAKGTRTLRGPGSFSVSAAASAAPANGVMLSALLDTKRVRRARTGAVRGNVSEKAAAAPRRPNLWMVDLAQPGPFCVADPAAVRLWRADAANAATVRISGNGVNASASFAAGEAVAAWPAAAPIREGAAYHLGDGARSAEIRFALLGTAAALDGVAAGLIAHQCAAQLDLLVDTAALADGMARN</sequence>
<proteinExistence type="predicted"/>
<dbReference type="EMBL" id="LBIC01000005">
    <property type="protein sequence ID" value="KKW91985.1"/>
    <property type="molecule type" value="Genomic_DNA"/>
</dbReference>
<protein>
    <submittedName>
        <fullName evidence="1">Uncharacterized protein</fullName>
    </submittedName>
</protein>
<keyword evidence="2" id="KW-1185">Reference proteome</keyword>